<evidence type="ECO:0000256" key="1">
    <source>
        <dbReference type="SAM" id="MobiDB-lite"/>
    </source>
</evidence>
<evidence type="ECO:0000313" key="2">
    <source>
        <dbReference type="EMBL" id="KAI9633128.1"/>
    </source>
</evidence>
<dbReference type="CDD" id="cd21075">
    <property type="entry name" value="DBD_XPA-like"/>
    <property type="match status" value="1"/>
</dbReference>
<accession>A0AA38H2R2</accession>
<feature type="region of interest" description="Disordered" evidence="1">
    <location>
        <begin position="1"/>
        <end position="104"/>
    </location>
</feature>
<gene>
    <name evidence="2" type="ORF">MKK02DRAFT_39104</name>
</gene>
<name>A0AA38H2R2_9TREE</name>
<dbReference type="GeneID" id="77729646"/>
<reference evidence="2" key="1">
    <citation type="journal article" date="2022" name="G3 (Bethesda)">
        <title>High quality genome of the basidiomycete yeast Dioszegia hungarica PDD-24b-2 isolated from cloud water.</title>
        <authorList>
            <person name="Jarrige D."/>
            <person name="Haridas S."/>
            <person name="Bleykasten-Grosshans C."/>
            <person name="Joly M."/>
            <person name="Nadalig T."/>
            <person name="Sancelme M."/>
            <person name="Vuilleumier S."/>
            <person name="Grigoriev I.V."/>
            <person name="Amato P."/>
            <person name="Bringel F."/>
        </authorList>
    </citation>
    <scope>NUCLEOTIDE SEQUENCE</scope>
    <source>
        <strain evidence="2">PDD-24b-2</strain>
    </source>
</reference>
<feature type="compositionally biased region" description="Low complexity" evidence="1">
    <location>
        <begin position="1"/>
        <end position="17"/>
    </location>
</feature>
<dbReference type="EMBL" id="JAKWFO010000011">
    <property type="protein sequence ID" value="KAI9633128.1"/>
    <property type="molecule type" value="Genomic_DNA"/>
</dbReference>
<feature type="region of interest" description="Disordered" evidence="1">
    <location>
        <begin position="283"/>
        <end position="325"/>
    </location>
</feature>
<keyword evidence="3" id="KW-1185">Reference proteome</keyword>
<dbReference type="Proteomes" id="UP001164286">
    <property type="component" value="Unassembled WGS sequence"/>
</dbReference>
<organism evidence="2 3">
    <name type="scientific">Dioszegia hungarica</name>
    <dbReference type="NCBI Taxonomy" id="4972"/>
    <lineage>
        <taxon>Eukaryota</taxon>
        <taxon>Fungi</taxon>
        <taxon>Dikarya</taxon>
        <taxon>Basidiomycota</taxon>
        <taxon>Agaricomycotina</taxon>
        <taxon>Tremellomycetes</taxon>
        <taxon>Tremellales</taxon>
        <taxon>Bulleribasidiaceae</taxon>
        <taxon>Dioszegia</taxon>
    </lineage>
</organism>
<protein>
    <submittedName>
        <fullName evidence="2">Uncharacterized protein</fullName>
    </submittedName>
</protein>
<feature type="region of interest" description="Disordered" evidence="1">
    <location>
        <begin position="444"/>
        <end position="464"/>
    </location>
</feature>
<proteinExistence type="predicted"/>
<dbReference type="AlphaFoldDB" id="A0AA38H2R2"/>
<comment type="caution">
    <text evidence="2">The sequence shown here is derived from an EMBL/GenBank/DDBJ whole genome shotgun (WGS) entry which is preliminary data.</text>
</comment>
<sequence length="495" mass="54403">MPACTPASAPSAAESGAMQPVSVNIPPTAPDATAATKAVKPTGRKRKAAAAPTGQDDLSPAQHDTPPVKKVGKKRKAKEIGAGVPEAEEEKGSEEKGEKGAPAKKRVEKAKAAFCRDLPDWGERTDCVLLDKLPAEVFDKCFSPDTSLQMQDWVSLAGVSRFFRDRLDDDFFHHIFHLQGRQPVIPWAQRNEPHTVPTPSITFTKPPGPRAAWTYEQYTKYKTDKRSFAVTQRKARAERAELAATQAAELRKKNPTRKIKSQYFTAVVAGLKDGEVIGAKAAGETAASEATPSGQEKEEGDEAVGVPITNDERGWQVPDTDGEDDLEPEIVRRYDDKGNRMRLDGWPSEWRFKCAEELNDTWITLTDAKKNYKVTKPELVTLKHGLAPYNNRYPNRLTQLFRVPAVRALAYRSHGGYLGHIDHMLEKAQKAKQTAANKKAKLSAETAVAAPEPQQTEAPATTAPRRVRHVDAGWGFHYGGTSLFANLGQDDGCSF</sequence>
<dbReference type="RefSeq" id="XP_052942905.1">
    <property type="nucleotide sequence ID" value="XM_053090441.1"/>
</dbReference>
<feature type="compositionally biased region" description="Low complexity" evidence="1">
    <location>
        <begin position="30"/>
        <end position="41"/>
    </location>
</feature>
<evidence type="ECO:0000313" key="3">
    <source>
        <dbReference type="Proteomes" id="UP001164286"/>
    </source>
</evidence>
<feature type="compositionally biased region" description="Low complexity" evidence="1">
    <location>
        <begin position="447"/>
        <end position="464"/>
    </location>
</feature>